<dbReference type="AlphaFoldDB" id="D1PVJ9"/>
<reference evidence="1 2" key="1">
    <citation type="submission" date="2009-10" db="EMBL/GenBank/DDBJ databases">
        <authorList>
            <person name="Qin X."/>
            <person name="Bachman B."/>
            <person name="Battles P."/>
            <person name="Bell A."/>
            <person name="Bess C."/>
            <person name="Bickham C."/>
            <person name="Chaboub L."/>
            <person name="Chen D."/>
            <person name="Coyle M."/>
            <person name="Deiros D.R."/>
            <person name="Dinh H."/>
            <person name="Forbes L."/>
            <person name="Fowler G."/>
            <person name="Francisco L."/>
            <person name="Fu Q."/>
            <person name="Gubbala S."/>
            <person name="Hale W."/>
            <person name="Han Y."/>
            <person name="Hemphill L."/>
            <person name="Highlander S.K."/>
            <person name="Hirani K."/>
            <person name="Hogues M."/>
            <person name="Jackson L."/>
            <person name="Jakkamsetti A."/>
            <person name="Javaid M."/>
            <person name="Jiang H."/>
            <person name="Korchina V."/>
            <person name="Kovar C."/>
            <person name="Lara F."/>
            <person name="Lee S."/>
            <person name="Mata R."/>
            <person name="Mathew T."/>
            <person name="Moen C."/>
            <person name="Morales K."/>
            <person name="Munidasa M."/>
            <person name="Nazareth L."/>
            <person name="Ngo R."/>
            <person name="Nguyen L."/>
            <person name="Okwuonu G."/>
            <person name="Ongeri F."/>
            <person name="Patil S."/>
            <person name="Petrosino J."/>
            <person name="Pham C."/>
            <person name="Pham P."/>
            <person name="Pu L.-L."/>
            <person name="Puazo M."/>
            <person name="Raj R."/>
            <person name="Reid J."/>
            <person name="Rouhana J."/>
            <person name="Saada N."/>
            <person name="Shang Y."/>
            <person name="Simmons D."/>
            <person name="Thornton R."/>
            <person name="Warren J."/>
            <person name="Weissenberger G."/>
            <person name="Zhang J."/>
            <person name="Zhang L."/>
            <person name="Zhou C."/>
            <person name="Zhu D."/>
            <person name="Muzny D."/>
            <person name="Worley K."/>
            <person name="Gibbs R."/>
        </authorList>
    </citation>
    <scope>NUCLEOTIDE SEQUENCE [LARGE SCALE GENOMIC DNA]</scope>
    <source>
        <strain evidence="1 2">DSM 17361</strain>
    </source>
</reference>
<organism evidence="1 2">
    <name type="scientific">Hallella bergensis DSM 17361</name>
    <dbReference type="NCBI Taxonomy" id="585502"/>
    <lineage>
        <taxon>Bacteria</taxon>
        <taxon>Pseudomonadati</taxon>
        <taxon>Bacteroidota</taxon>
        <taxon>Bacteroidia</taxon>
        <taxon>Bacteroidales</taxon>
        <taxon>Prevotellaceae</taxon>
        <taxon>Hallella</taxon>
    </lineage>
</organism>
<dbReference type="Proteomes" id="UP000003160">
    <property type="component" value="Unassembled WGS sequence"/>
</dbReference>
<gene>
    <name evidence="1" type="ORF">HMPREF0645_0984</name>
</gene>
<evidence type="ECO:0000313" key="1">
    <source>
        <dbReference type="EMBL" id="EFA44569.1"/>
    </source>
</evidence>
<comment type="caution">
    <text evidence="1">The sequence shown here is derived from an EMBL/GenBank/DDBJ whole genome shotgun (WGS) entry which is preliminary data.</text>
</comment>
<proteinExistence type="predicted"/>
<dbReference type="EMBL" id="ACKS01000039">
    <property type="protein sequence ID" value="EFA44569.1"/>
    <property type="molecule type" value="Genomic_DNA"/>
</dbReference>
<sequence length="54" mass="6250">MHQTFIIILKWEAFRAFEAEQQAAQNRCFRGIGNDRNLVSGDRECQVLLIKNGL</sequence>
<accession>D1PVJ9</accession>
<dbReference type="HOGENOM" id="CLU_3046524_0_0_10"/>
<name>D1PVJ9_9BACT</name>
<protein>
    <submittedName>
        <fullName evidence="1">Uncharacterized protein</fullName>
    </submittedName>
</protein>
<evidence type="ECO:0000313" key="2">
    <source>
        <dbReference type="Proteomes" id="UP000003160"/>
    </source>
</evidence>
<keyword evidence="2" id="KW-1185">Reference proteome</keyword>